<accession>A0AAQ3K702</accession>
<reference evidence="2 3" key="1">
    <citation type="submission" date="2023-10" db="EMBL/GenBank/DDBJ databases">
        <title>Chromosome-scale genome assembly provides insights into flower coloration mechanisms of Canna indica.</title>
        <authorList>
            <person name="Li C."/>
        </authorList>
    </citation>
    <scope>NUCLEOTIDE SEQUENCE [LARGE SCALE GENOMIC DNA]</scope>
    <source>
        <tissue evidence="2">Flower</tissue>
    </source>
</reference>
<feature type="compositionally biased region" description="Low complexity" evidence="1">
    <location>
        <begin position="209"/>
        <end position="223"/>
    </location>
</feature>
<feature type="region of interest" description="Disordered" evidence="1">
    <location>
        <begin position="1"/>
        <end position="34"/>
    </location>
</feature>
<sequence length="284" mass="30389">MTTEYPSENPSTLASSLSFGRGSASTDADDSPASVVHLEPAALQSDLPEAGDEKNAAAAADDSSSDDFEFAFVVRDSEAFPSATADEIFSDGRILPAYPVFDRDLLLLPHSDAEERKLAAETPDVAEKIPLGRLLLEEKEASSGSSSEAPETAGEYCAWVPADRCKKSASTGSSLRWRLRDLMVGRSHSDGKEKFVFLEAAPPAKEKTANAGPNAAKTAAPGKGAKKPVRVAEMDVVTAHRLFYGKGTSDKAVKGPRRSFLPYRQELFGLFAPANSLHRTHHPL</sequence>
<dbReference type="InterPro" id="IPR012442">
    <property type="entry name" value="DUF1645_plant"/>
</dbReference>
<feature type="region of interest" description="Disordered" evidence="1">
    <location>
        <begin position="206"/>
        <end position="226"/>
    </location>
</feature>
<dbReference type="AlphaFoldDB" id="A0AAQ3K702"/>
<feature type="compositionally biased region" description="Low complexity" evidence="1">
    <location>
        <begin position="23"/>
        <end position="34"/>
    </location>
</feature>
<dbReference type="Proteomes" id="UP001327560">
    <property type="component" value="Chromosome 3"/>
</dbReference>
<name>A0AAQ3K702_9LILI</name>
<dbReference type="EMBL" id="CP136892">
    <property type="protein sequence ID" value="WOL02919.1"/>
    <property type="molecule type" value="Genomic_DNA"/>
</dbReference>
<dbReference type="PANTHER" id="PTHR33095:SF111">
    <property type="entry name" value="OS02G0134200 PROTEIN"/>
    <property type="match status" value="1"/>
</dbReference>
<keyword evidence="3" id="KW-1185">Reference proteome</keyword>
<feature type="region of interest" description="Disordered" evidence="1">
    <location>
        <begin position="46"/>
        <end position="65"/>
    </location>
</feature>
<evidence type="ECO:0000313" key="2">
    <source>
        <dbReference type="EMBL" id="WOL02919.1"/>
    </source>
</evidence>
<protein>
    <submittedName>
        <fullName evidence="2">Uncharacterized protein</fullName>
    </submittedName>
</protein>
<evidence type="ECO:0000313" key="3">
    <source>
        <dbReference type="Proteomes" id="UP001327560"/>
    </source>
</evidence>
<gene>
    <name evidence="2" type="ORF">Cni_G11638</name>
</gene>
<evidence type="ECO:0000256" key="1">
    <source>
        <dbReference type="SAM" id="MobiDB-lite"/>
    </source>
</evidence>
<dbReference type="Pfam" id="PF07816">
    <property type="entry name" value="DUF1645"/>
    <property type="match status" value="1"/>
</dbReference>
<feature type="compositionally biased region" description="Polar residues" evidence="1">
    <location>
        <begin position="1"/>
        <end position="18"/>
    </location>
</feature>
<dbReference type="PANTHER" id="PTHR33095">
    <property type="entry name" value="OS07G0619500 PROTEIN"/>
    <property type="match status" value="1"/>
</dbReference>
<proteinExistence type="predicted"/>
<organism evidence="2 3">
    <name type="scientific">Canna indica</name>
    <name type="common">Indian-shot</name>
    <dbReference type="NCBI Taxonomy" id="4628"/>
    <lineage>
        <taxon>Eukaryota</taxon>
        <taxon>Viridiplantae</taxon>
        <taxon>Streptophyta</taxon>
        <taxon>Embryophyta</taxon>
        <taxon>Tracheophyta</taxon>
        <taxon>Spermatophyta</taxon>
        <taxon>Magnoliopsida</taxon>
        <taxon>Liliopsida</taxon>
        <taxon>Zingiberales</taxon>
        <taxon>Cannaceae</taxon>
        <taxon>Canna</taxon>
    </lineage>
</organism>